<dbReference type="RefSeq" id="WP_330152248.1">
    <property type="nucleotide sequence ID" value="NZ_JAUZMZ010000057.1"/>
</dbReference>
<dbReference type="Proteomes" id="UP001331936">
    <property type="component" value="Unassembled WGS sequence"/>
</dbReference>
<accession>A0ABU7JS23</accession>
<sequence length="55" mass="6166">MTTEKAVLEALYAQFTELSERENTTDPRALGYRSAMARARLFALDEQVGVFGLRA</sequence>
<comment type="caution">
    <text evidence="1">The sequence shown here is derived from an EMBL/GenBank/DDBJ whole genome shotgun (WGS) entry which is preliminary data.</text>
</comment>
<proteinExistence type="predicted"/>
<protein>
    <recommendedName>
        <fullName evidence="3">Acyl-CoA dehydrogenase</fullName>
    </recommendedName>
</protein>
<gene>
    <name evidence="1" type="ORF">Q8814_12005</name>
</gene>
<name>A0ABU7JS23_9NOCA</name>
<evidence type="ECO:0000313" key="1">
    <source>
        <dbReference type="EMBL" id="MEE2032828.1"/>
    </source>
</evidence>
<organism evidence="1 2">
    <name type="scientific">Rhodococcus chondri</name>
    <dbReference type="NCBI Taxonomy" id="3065941"/>
    <lineage>
        <taxon>Bacteria</taxon>
        <taxon>Bacillati</taxon>
        <taxon>Actinomycetota</taxon>
        <taxon>Actinomycetes</taxon>
        <taxon>Mycobacteriales</taxon>
        <taxon>Nocardiaceae</taxon>
        <taxon>Rhodococcus</taxon>
    </lineage>
</organism>
<evidence type="ECO:0008006" key="3">
    <source>
        <dbReference type="Google" id="ProtNLM"/>
    </source>
</evidence>
<keyword evidence="2" id="KW-1185">Reference proteome</keyword>
<reference evidence="1 2" key="1">
    <citation type="submission" date="2023-08" db="EMBL/GenBank/DDBJ databases">
        <authorList>
            <person name="Girao M."/>
            <person name="Carvalho M.F."/>
        </authorList>
    </citation>
    <scope>NUCLEOTIDE SEQUENCE [LARGE SCALE GENOMIC DNA]</scope>
    <source>
        <strain evidence="1 2">CC-R104</strain>
    </source>
</reference>
<dbReference type="EMBL" id="JAUZMZ010000057">
    <property type="protein sequence ID" value="MEE2032828.1"/>
    <property type="molecule type" value="Genomic_DNA"/>
</dbReference>
<evidence type="ECO:0000313" key="2">
    <source>
        <dbReference type="Proteomes" id="UP001331936"/>
    </source>
</evidence>